<feature type="domain" description="Methyltransferase" evidence="2">
    <location>
        <begin position="26"/>
        <end position="117"/>
    </location>
</feature>
<dbReference type="SUPFAM" id="SSF53335">
    <property type="entry name" value="S-adenosyl-L-methionine-dependent methyltransferases"/>
    <property type="match status" value="1"/>
</dbReference>
<evidence type="ECO:0000256" key="1">
    <source>
        <dbReference type="ARBA" id="ARBA00022679"/>
    </source>
</evidence>
<proteinExistence type="predicted"/>
<dbReference type="PANTHER" id="PTHR43861">
    <property type="entry name" value="TRANS-ACONITATE 2-METHYLTRANSFERASE-RELATED"/>
    <property type="match status" value="1"/>
</dbReference>
<keyword evidence="3" id="KW-0489">Methyltransferase</keyword>
<protein>
    <submittedName>
        <fullName evidence="3">Class I SAM-dependent methyltransferase</fullName>
        <ecNumber evidence="3">2.1.-.-</ecNumber>
    </submittedName>
</protein>
<comment type="caution">
    <text evidence="3">The sequence shown here is derived from an EMBL/GenBank/DDBJ whole genome shotgun (WGS) entry which is preliminary data.</text>
</comment>
<dbReference type="InterPro" id="IPR041698">
    <property type="entry name" value="Methyltransf_25"/>
</dbReference>
<accession>A0ABU8LL82</accession>
<dbReference type="EC" id="2.1.-.-" evidence="3"/>
<keyword evidence="1 3" id="KW-0808">Transferase</keyword>
<evidence type="ECO:0000313" key="4">
    <source>
        <dbReference type="Proteomes" id="UP001366085"/>
    </source>
</evidence>
<dbReference type="InterPro" id="IPR029063">
    <property type="entry name" value="SAM-dependent_MTases_sf"/>
</dbReference>
<dbReference type="GO" id="GO:0008168">
    <property type="term" value="F:methyltransferase activity"/>
    <property type="evidence" value="ECO:0007669"/>
    <property type="project" value="UniProtKB-KW"/>
</dbReference>
<dbReference type="Pfam" id="PF13649">
    <property type="entry name" value="Methyltransf_25"/>
    <property type="match status" value="1"/>
</dbReference>
<dbReference type="EMBL" id="JBBDGN010000009">
    <property type="protein sequence ID" value="MEJ1092084.1"/>
    <property type="molecule type" value="Genomic_DNA"/>
</dbReference>
<dbReference type="RefSeq" id="WP_337320288.1">
    <property type="nucleotide sequence ID" value="NZ_JBBDGN010000009.1"/>
</dbReference>
<gene>
    <name evidence="3" type="ORF">WDU93_10305</name>
</gene>
<dbReference type="Gene3D" id="3.40.50.150">
    <property type="entry name" value="Vaccinia Virus protein VP39"/>
    <property type="match status" value="1"/>
</dbReference>
<dbReference type="GO" id="GO:0032259">
    <property type="term" value="P:methylation"/>
    <property type="evidence" value="ECO:0007669"/>
    <property type="project" value="UniProtKB-KW"/>
</dbReference>
<sequence length="202" mass="22304">MTDYWNHNTAFHPEALAAVPTRNSDVLDIGCGDGLLLQKLAPRAGRVTGIDPDASAISQARRRLADTPNSRAIVGDFLTSPELDGQSFDLITCVATLHHMPLGSALERMEQVLKPGGRLYVVGLSANKSTQDWIISGALLLPIRLMSNLRRESGYADMTTARPSESLTEIRRVAATVLPDSRVRRRFYYRYTLTWTKPALPV</sequence>
<evidence type="ECO:0000313" key="3">
    <source>
        <dbReference type="EMBL" id="MEJ1092084.1"/>
    </source>
</evidence>
<keyword evidence="4" id="KW-1185">Reference proteome</keyword>
<organism evidence="3 4">
    <name type="scientific">Microbacterium istanbulense</name>
    <dbReference type="NCBI Taxonomy" id="3122049"/>
    <lineage>
        <taxon>Bacteria</taxon>
        <taxon>Bacillati</taxon>
        <taxon>Actinomycetota</taxon>
        <taxon>Actinomycetes</taxon>
        <taxon>Micrococcales</taxon>
        <taxon>Microbacteriaceae</taxon>
        <taxon>Microbacterium</taxon>
    </lineage>
</organism>
<reference evidence="3 4" key="1">
    <citation type="submission" date="2024-02" db="EMBL/GenBank/DDBJ databases">
        <authorList>
            <person name="Saticioglu I.B."/>
        </authorList>
    </citation>
    <scope>NUCLEOTIDE SEQUENCE [LARGE SCALE GENOMIC DNA]</scope>
    <source>
        <strain evidence="3 4">Mu-43</strain>
    </source>
</reference>
<evidence type="ECO:0000259" key="2">
    <source>
        <dbReference type="Pfam" id="PF13649"/>
    </source>
</evidence>
<name>A0ABU8LL82_9MICO</name>
<dbReference type="CDD" id="cd02440">
    <property type="entry name" value="AdoMet_MTases"/>
    <property type="match status" value="1"/>
</dbReference>
<dbReference type="Proteomes" id="UP001366085">
    <property type="component" value="Unassembled WGS sequence"/>
</dbReference>